<dbReference type="CDD" id="cd18186">
    <property type="entry name" value="BTB_POZ_ZBTB_KLHL-like"/>
    <property type="match status" value="1"/>
</dbReference>
<dbReference type="Pfam" id="PF00651">
    <property type="entry name" value="BTB"/>
    <property type="match status" value="1"/>
</dbReference>
<reference evidence="7" key="1">
    <citation type="journal article" date="2014" name="Genome Announc.">
        <title>Genome sequence and annotation of Acremonium chrysogenum, producer of the beta-lactam antibiotic cephalosporin C.</title>
        <authorList>
            <person name="Terfehr D."/>
            <person name="Dahlmann T.A."/>
            <person name="Specht T."/>
            <person name="Zadra I."/>
            <person name="Kuernsteiner H."/>
            <person name="Kueck U."/>
        </authorList>
    </citation>
    <scope>NUCLEOTIDE SEQUENCE [LARGE SCALE GENOMIC DNA]</scope>
    <source>
        <strain evidence="7">ATCC 11550 / CBS 779.69 / DSM 880 / IAM 14645 / JCM 23072 / IMI 49137</strain>
    </source>
</reference>
<dbReference type="OrthoDB" id="21449at2759"/>
<gene>
    <name evidence="6" type="ORF">ACRE_063020</name>
</gene>
<dbReference type="InterPro" id="IPR050935">
    <property type="entry name" value="Bromo_chromatin_reader"/>
</dbReference>
<feature type="region of interest" description="Disordered" evidence="3">
    <location>
        <begin position="209"/>
        <end position="293"/>
    </location>
</feature>
<dbReference type="STRING" id="857340.A0A086T0R9"/>
<dbReference type="InterPro" id="IPR000210">
    <property type="entry name" value="BTB/POZ_dom"/>
</dbReference>
<dbReference type="PANTHER" id="PTHR22880:SF225">
    <property type="entry name" value="BROMODOMAIN-CONTAINING PROTEIN BET-1-RELATED"/>
    <property type="match status" value="1"/>
</dbReference>
<dbReference type="InterPro" id="IPR036427">
    <property type="entry name" value="Bromodomain-like_sf"/>
</dbReference>
<dbReference type="Gene3D" id="1.20.920.10">
    <property type="entry name" value="Bromodomain-like"/>
    <property type="match status" value="1"/>
</dbReference>
<organism evidence="6 7">
    <name type="scientific">Hapsidospora chrysogenum (strain ATCC 11550 / CBS 779.69 / DSM 880 / IAM 14645 / JCM 23072 / IMI 49137)</name>
    <name type="common">Acremonium chrysogenum</name>
    <dbReference type="NCBI Taxonomy" id="857340"/>
    <lineage>
        <taxon>Eukaryota</taxon>
        <taxon>Fungi</taxon>
        <taxon>Dikarya</taxon>
        <taxon>Ascomycota</taxon>
        <taxon>Pezizomycotina</taxon>
        <taxon>Sordariomycetes</taxon>
        <taxon>Hypocreomycetidae</taxon>
        <taxon>Hypocreales</taxon>
        <taxon>Bionectriaceae</taxon>
        <taxon>Hapsidospora</taxon>
    </lineage>
</organism>
<dbReference type="SUPFAM" id="SSF47370">
    <property type="entry name" value="Bromodomain"/>
    <property type="match status" value="1"/>
</dbReference>
<evidence type="ECO:0000256" key="1">
    <source>
        <dbReference type="ARBA" id="ARBA00023117"/>
    </source>
</evidence>
<dbReference type="EMBL" id="JPKY01000081">
    <property type="protein sequence ID" value="KFH42951.1"/>
    <property type="molecule type" value="Genomic_DNA"/>
</dbReference>
<keyword evidence="7" id="KW-1185">Reference proteome</keyword>
<sequence length="422" mass="47288">MSESEEPNGNTARPSPPTQKENEPKPFSWLNPHPIFVIILVGPDEQPFGIQKDFLCARSEFFRNYQYGQSQETIEHVVRMPETSAEIFGLAQNFLFTGKVEAASEQSPSYENLVGLWKLGHKLGMEGLCETTLDAMKECRQSTGRIPSTPLLIQVWKDTPEGSPIRKLLLSWAAEYMRSSDARAEFAKSLPQEVLSELVVTMSSFDEMPTAQAPLGPPASTGPPGNGHGKNVHYLEGPSDEETLGSLNKRSRHANSGFAGTGGLLDSKMGLGRKPSRTSLPKPQKRRSSAHFAEGRTFSTAQKLEFCADLLTRMLSGPGFWTRLVGPFKEPVVPEEDGVPDYFDKVKKPMDLTTIKGKMDRREYNNEEEFLADMRQIFENCFLYWKKGDPMWLAGEKLQKTFEEKFFGMNKWIAKMGGEEGD</sequence>
<feature type="region of interest" description="Disordered" evidence="3">
    <location>
        <begin position="1"/>
        <end position="26"/>
    </location>
</feature>
<dbReference type="PROSITE" id="PS50014">
    <property type="entry name" value="BROMODOMAIN_2"/>
    <property type="match status" value="1"/>
</dbReference>
<dbReference type="SUPFAM" id="SSF54695">
    <property type="entry name" value="POZ domain"/>
    <property type="match status" value="1"/>
</dbReference>
<protein>
    <submittedName>
        <fullName evidence="6">Ankyrin repeat, bromo and BTB domain-containing protein-like protein</fullName>
    </submittedName>
</protein>
<proteinExistence type="predicted"/>
<evidence type="ECO:0000256" key="2">
    <source>
        <dbReference type="PROSITE-ProRule" id="PRU00035"/>
    </source>
</evidence>
<dbReference type="Proteomes" id="UP000029964">
    <property type="component" value="Unassembled WGS sequence"/>
</dbReference>
<evidence type="ECO:0000313" key="6">
    <source>
        <dbReference type="EMBL" id="KFH42951.1"/>
    </source>
</evidence>
<evidence type="ECO:0000256" key="3">
    <source>
        <dbReference type="SAM" id="MobiDB-lite"/>
    </source>
</evidence>
<dbReference type="InterPro" id="IPR011333">
    <property type="entry name" value="SKP1/BTB/POZ_sf"/>
</dbReference>
<dbReference type="GO" id="GO:0000785">
    <property type="term" value="C:chromatin"/>
    <property type="evidence" value="ECO:0007669"/>
    <property type="project" value="TreeGrafter"/>
</dbReference>
<dbReference type="PROSITE" id="PS50097">
    <property type="entry name" value="BTB"/>
    <property type="match status" value="1"/>
</dbReference>
<dbReference type="SMART" id="SM00297">
    <property type="entry name" value="BROMO"/>
    <property type="match status" value="1"/>
</dbReference>
<dbReference type="GO" id="GO:0006338">
    <property type="term" value="P:chromatin remodeling"/>
    <property type="evidence" value="ECO:0007669"/>
    <property type="project" value="TreeGrafter"/>
</dbReference>
<dbReference type="AlphaFoldDB" id="A0A086T0R9"/>
<evidence type="ECO:0000259" key="4">
    <source>
        <dbReference type="PROSITE" id="PS50014"/>
    </source>
</evidence>
<dbReference type="PANTHER" id="PTHR22880">
    <property type="entry name" value="FALZ-RELATED BROMODOMAIN-CONTAINING PROTEINS"/>
    <property type="match status" value="1"/>
</dbReference>
<feature type="domain" description="BTB" evidence="5">
    <location>
        <begin position="37"/>
        <end position="104"/>
    </location>
</feature>
<evidence type="ECO:0000313" key="7">
    <source>
        <dbReference type="Proteomes" id="UP000029964"/>
    </source>
</evidence>
<comment type="caution">
    <text evidence="6">The sequence shown here is derived from an EMBL/GenBank/DDBJ whole genome shotgun (WGS) entry which is preliminary data.</text>
</comment>
<keyword evidence="1 2" id="KW-0103">Bromodomain</keyword>
<dbReference type="PRINTS" id="PR00503">
    <property type="entry name" value="BROMODOMAIN"/>
</dbReference>
<dbReference type="Pfam" id="PF00439">
    <property type="entry name" value="Bromodomain"/>
    <property type="match status" value="1"/>
</dbReference>
<dbReference type="Gene3D" id="3.30.710.10">
    <property type="entry name" value="Potassium Channel Kv1.1, Chain A"/>
    <property type="match status" value="1"/>
</dbReference>
<dbReference type="GO" id="GO:0005634">
    <property type="term" value="C:nucleus"/>
    <property type="evidence" value="ECO:0007669"/>
    <property type="project" value="TreeGrafter"/>
</dbReference>
<accession>A0A086T0R9</accession>
<name>A0A086T0R9_HAPC1</name>
<dbReference type="HOGENOM" id="CLU_033257_0_0_1"/>
<evidence type="ECO:0000259" key="5">
    <source>
        <dbReference type="PROSITE" id="PS50097"/>
    </source>
</evidence>
<dbReference type="InterPro" id="IPR001487">
    <property type="entry name" value="Bromodomain"/>
</dbReference>
<dbReference type="GO" id="GO:0006355">
    <property type="term" value="P:regulation of DNA-templated transcription"/>
    <property type="evidence" value="ECO:0007669"/>
    <property type="project" value="TreeGrafter"/>
</dbReference>
<feature type="domain" description="Bromo" evidence="4">
    <location>
        <begin position="327"/>
        <end position="392"/>
    </location>
</feature>